<evidence type="ECO:0008006" key="3">
    <source>
        <dbReference type="Google" id="ProtNLM"/>
    </source>
</evidence>
<evidence type="ECO:0000256" key="1">
    <source>
        <dbReference type="SAM" id="Phobius"/>
    </source>
</evidence>
<reference evidence="2" key="1">
    <citation type="journal article" date="2015" name="Nature">
        <title>Complex archaea that bridge the gap between prokaryotes and eukaryotes.</title>
        <authorList>
            <person name="Spang A."/>
            <person name="Saw J.H."/>
            <person name="Jorgensen S.L."/>
            <person name="Zaremba-Niedzwiedzka K."/>
            <person name="Martijn J."/>
            <person name="Lind A.E."/>
            <person name="van Eijk R."/>
            <person name="Schleper C."/>
            <person name="Guy L."/>
            <person name="Ettema T.J."/>
        </authorList>
    </citation>
    <scope>NUCLEOTIDE SEQUENCE</scope>
</reference>
<proteinExistence type="predicted"/>
<gene>
    <name evidence="2" type="ORF">LCGC14_1746170</name>
</gene>
<evidence type="ECO:0000313" key="2">
    <source>
        <dbReference type="EMBL" id="KKM06223.1"/>
    </source>
</evidence>
<dbReference type="EMBL" id="LAZR01016045">
    <property type="protein sequence ID" value="KKM06223.1"/>
    <property type="molecule type" value="Genomic_DNA"/>
</dbReference>
<organism evidence="2">
    <name type="scientific">marine sediment metagenome</name>
    <dbReference type="NCBI Taxonomy" id="412755"/>
    <lineage>
        <taxon>unclassified sequences</taxon>
        <taxon>metagenomes</taxon>
        <taxon>ecological metagenomes</taxon>
    </lineage>
</organism>
<keyword evidence="1" id="KW-0812">Transmembrane</keyword>
<protein>
    <recommendedName>
        <fullName evidence="3">YrhK domain-containing protein</fullName>
    </recommendedName>
</protein>
<sequence length="31" mass="3552">MVRELLPHLFYAAGSICFLVGTLLVIYEKVR</sequence>
<dbReference type="AlphaFoldDB" id="A0A0F9K4P4"/>
<feature type="transmembrane region" description="Helical" evidence="1">
    <location>
        <begin position="6"/>
        <end position="27"/>
    </location>
</feature>
<name>A0A0F9K4P4_9ZZZZ</name>
<keyword evidence="1" id="KW-1133">Transmembrane helix</keyword>
<keyword evidence="1" id="KW-0472">Membrane</keyword>
<comment type="caution">
    <text evidence="2">The sequence shown here is derived from an EMBL/GenBank/DDBJ whole genome shotgun (WGS) entry which is preliminary data.</text>
</comment>
<accession>A0A0F9K4P4</accession>